<dbReference type="PANTHER" id="PTHR30290">
    <property type="entry name" value="PERIPLASMIC BINDING COMPONENT OF ABC TRANSPORTER"/>
    <property type="match status" value="1"/>
</dbReference>
<dbReference type="RefSeq" id="WP_216340001.1">
    <property type="nucleotide sequence ID" value="NZ_JAHLEM010000025.1"/>
</dbReference>
<keyword evidence="1" id="KW-0732">Signal</keyword>
<dbReference type="PROSITE" id="PS51257">
    <property type="entry name" value="PROKAR_LIPOPROTEIN"/>
    <property type="match status" value="1"/>
</dbReference>
<dbReference type="InterPro" id="IPR000914">
    <property type="entry name" value="SBP_5_dom"/>
</dbReference>
<dbReference type="CDD" id="cd08509">
    <property type="entry name" value="PBP2_TmCBP_oligosaccharides_like"/>
    <property type="match status" value="1"/>
</dbReference>
<dbReference type="Proteomes" id="UP000720508">
    <property type="component" value="Unassembled WGS sequence"/>
</dbReference>
<evidence type="ECO:0000313" key="4">
    <source>
        <dbReference type="Proteomes" id="UP000720508"/>
    </source>
</evidence>
<name>A0ABS6C8F1_9ACTN</name>
<dbReference type="Pfam" id="PF00496">
    <property type="entry name" value="SBP_bac_5"/>
    <property type="match status" value="1"/>
</dbReference>
<keyword evidence="4" id="KW-1185">Reference proteome</keyword>
<feature type="domain" description="Solute-binding protein family 5" evidence="2">
    <location>
        <begin position="84"/>
        <end position="425"/>
    </location>
</feature>
<dbReference type="InterPro" id="IPR030678">
    <property type="entry name" value="Peptide/Ni-bd"/>
</dbReference>
<evidence type="ECO:0000259" key="2">
    <source>
        <dbReference type="Pfam" id="PF00496"/>
    </source>
</evidence>
<reference evidence="3 4" key="1">
    <citation type="submission" date="2021-06" db="EMBL/GenBank/DDBJ databases">
        <authorList>
            <person name="Pan X."/>
        </authorList>
    </citation>
    <scope>NUCLEOTIDE SEQUENCE [LARGE SCALE GENOMIC DNA]</scope>
    <source>
        <strain evidence="3 4">4503</strain>
    </source>
</reference>
<comment type="caution">
    <text evidence="3">The sequence shown here is derived from an EMBL/GenBank/DDBJ whole genome shotgun (WGS) entry which is preliminary data.</text>
</comment>
<gene>
    <name evidence="3" type="ORF">KN815_03360</name>
</gene>
<organism evidence="3 4">
    <name type="scientific">Streptomyces niphimycinicus</name>
    <dbReference type="NCBI Taxonomy" id="2842201"/>
    <lineage>
        <taxon>Bacteria</taxon>
        <taxon>Bacillati</taxon>
        <taxon>Actinomycetota</taxon>
        <taxon>Actinomycetes</taxon>
        <taxon>Kitasatosporales</taxon>
        <taxon>Streptomycetaceae</taxon>
        <taxon>Streptomyces</taxon>
    </lineage>
</organism>
<dbReference type="PIRSF" id="PIRSF002741">
    <property type="entry name" value="MppA"/>
    <property type="match status" value="1"/>
</dbReference>
<sequence length="553" mass="59525">MKRLMAVAAAVLATLALATAGLLTGCSTAKSDGSGAKATSTVRLTTHPTQAFQAGWNPFAAQLNAGVSFFYEPLMRVNAQNPSPQPWLADSWKFSDGGKTLTFRLHPGVKWSDGKPLTAKDVKFSLEVPLEHPELNLAGAPYISVDAPDANTVVVHYPKVGYSDLGSFKNRNIYPQHIWAARNLKTDQNLKPVGSGPVTLDSFSPQQITLKIRKDYWNGLFPAVKKVAIVAAQESSTRSLLLKDKLDWSTMSWQGAEKNYVALDPGHHKYQVYPLLGSEGVLFNMKKGPTTDVHVRQALTKAVDVTKVLKVMGTGQPAVNPSGLNNRVGAAWLPADLAGKTLEQDAADARAELVAGGWSVRGGKLSKDGKSYPLTLNVYQPYANWVDMGTALKDQWKSVLNLDVTVNNMPEATFTQKEPVGDFSMETAFTPPSADGSIFGALNAFSSDYYTPLGKSAASNFGRFNDPDYSAQVVKMATVDPADTARLKKLAGPALRILAQQAPFIPIGGSASFVDINSSHFTGWPTPETATYTPYTSAGPDTTLTLQRLRSAS</sequence>
<proteinExistence type="predicted"/>
<dbReference type="InterPro" id="IPR039424">
    <property type="entry name" value="SBP_5"/>
</dbReference>
<dbReference type="PANTHER" id="PTHR30290:SF16">
    <property type="entry name" value="OLIGOPEPTIDE ABC TRANSPORTER, PERIPLASMIC OLIGOPEPTIDE-BINDING PROTEIN"/>
    <property type="match status" value="1"/>
</dbReference>
<accession>A0ABS6C8F1</accession>
<protein>
    <submittedName>
        <fullName evidence="3">ABC transporter substrate-binding protein</fullName>
    </submittedName>
</protein>
<feature type="chain" id="PRO_5046976950" evidence="1">
    <location>
        <begin position="21"/>
        <end position="553"/>
    </location>
</feature>
<evidence type="ECO:0000313" key="3">
    <source>
        <dbReference type="EMBL" id="MBU3863169.1"/>
    </source>
</evidence>
<evidence type="ECO:0000256" key="1">
    <source>
        <dbReference type="SAM" id="SignalP"/>
    </source>
</evidence>
<dbReference type="EMBL" id="JAHLEM010000025">
    <property type="protein sequence ID" value="MBU3863169.1"/>
    <property type="molecule type" value="Genomic_DNA"/>
</dbReference>
<feature type="signal peptide" evidence="1">
    <location>
        <begin position="1"/>
        <end position="20"/>
    </location>
</feature>